<keyword evidence="5" id="KW-0812">Transmembrane</keyword>
<evidence type="ECO:0000313" key="7">
    <source>
        <dbReference type="Proteomes" id="UP000323454"/>
    </source>
</evidence>
<dbReference type="Gene3D" id="3.40.50.1820">
    <property type="entry name" value="alpha/beta hydrolase"/>
    <property type="match status" value="1"/>
</dbReference>
<dbReference type="Pfam" id="PF03403">
    <property type="entry name" value="PAF-AH_p_II"/>
    <property type="match status" value="1"/>
</dbReference>
<evidence type="ECO:0008006" key="8">
    <source>
        <dbReference type="Google" id="ProtNLM"/>
    </source>
</evidence>
<gene>
    <name evidence="6" type="ORF">F0L68_27475</name>
</gene>
<evidence type="ECO:0000256" key="4">
    <source>
        <dbReference type="SAM" id="MobiDB-lite"/>
    </source>
</evidence>
<feature type="region of interest" description="Disordered" evidence="4">
    <location>
        <begin position="1"/>
        <end position="27"/>
    </location>
</feature>
<reference evidence="6 7" key="1">
    <citation type="submission" date="2019-09" db="EMBL/GenBank/DDBJ databases">
        <title>Goodfellowia gen. nov., a new genus of the Pseudonocardineae related to Actinoalloteichus, containing Goodfellowia coeruleoviolacea gen. nov., comb. nov. gen. nov., comb. nov.</title>
        <authorList>
            <person name="Labeda D."/>
        </authorList>
    </citation>
    <scope>NUCLEOTIDE SEQUENCE [LARGE SCALE GENOMIC DNA]</scope>
    <source>
        <strain evidence="6 7">AN110305</strain>
    </source>
</reference>
<dbReference type="PANTHER" id="PTHR10272">
    <property type="entry name" value="PLATELET-ACTIVATING FACTOR ACETYLHYDROLASE"/>
    <property type="match status" value="1"/>
</dbReference>
<reference evidence="6 7" key="2">
    <citation type="submission" date="2019-09" db="EMBL/GenBank/DDBJ databases">
        <authorList>
            <person name="Jin C."/>
        </authorList>
    </citation>
    <scope>NUCLEOTIDE SEQUENCE [LARGE SCALE GENOMIC DNA]</scope>
    <source>
        <strain evidence="6 7">AN110305</strain>
    </source>
</reference>
<evidence type="ECO:0000256" key="2">
    <source>
        <dbReference type="ARBA" id="ARBA00022963"/>
    </source>
</evidence>
<dbReference type="PANTHER" id="PTHR10272:SF0">
    <property type="entry name" value="PLATELET-ACTIVATING FACTOR ACETYLHYDROLASE"/>
    <property type="match status" value="1"/>
</dbReference>
<evidence type="ECO:0000313" key="6">
    <source>
        <dbReference type="EMBL" id="KAA2255933.1"/>
    </source>
</evidence>
<dbReference type="AlphaFoldDB" id="A0A5B2WVE8"/>
<name>A0A5B2WVE8_9PSEU</name>
<dbReference type="SUPFAM" id="SSF53474">
    <property type="entry name" value="alpha/beta-Hydrolases"/>
    <property type="match status" value="1"/>
</dbReference>
<dbReference type="OrthoDB" id="569821at2"/>
<keyword evidence="5" id="KW-1133">Transmembrane helix</keyword>
<sequence length="420" mass="44162">MPIMIPDETPANDLADATPPSPEPEACPPRTVVRKILRIAVRTLVVAVVLLLLGVVGLLGDAKIRSGEAVTLPAPTGPSPVGRAVFDWTDHSRVDPYAPQGSTPRELSVVVWYPAAPAPRATQTSYLPPGWQEALGDGGWLNALSRTPPSLIHPHAVADAPVDGAAPHPVLVFAPGMGLRATDYTVIAEDLASHGYVVAGVTPTYSTDVVLADGRVARRVDRAGDGGDVAANVQLWADDLRFTVTQLAAVNDTADSPFHGRLDTKSVGLFGHSLGGAAATLACHHESACVGAVDIDGYLFGDVLNDGLGKPFGFLGNQDSMAKDAPQRGMLRQTLRGVAAGQGHVWTVAGASHYNFTDRGVYFNLLRSQVAHLGPIDGARASAITNAYTRAFFDAYLRGRPAPPLTGESSTYPEVRQESP</sequence>
<keyword evidence="1" id="KW-0378">Hydrolase</keyword>
<comment type="caution">
    <text evidence="6">The sequence shown here is derived from an EMBL/GenBank/DDBJ whole genome shotgun (WGS) entry which is preliminary data.</text>
</comment>
<dbReference type="GO" id="GO:0003847">
    <property type="term" value="F:1-alkyl-2-acetylglycerophosphocholine esterase activity"/>
    <property type="evidence" value="ECO:0007669"/>
    <property type="project" value="TreeGrafter"/>
</dbReference>
<evidence type="ECO:0000256" key="1">
    <source>
        <dbReference type="ARBA" id="ARBA00022801"/>
    </source>
</evidence>
<organism evidence="6 7">
    <name type="scientific">Solihabitans fulvus</name>
    <dbReference type="NCBI Taxonomy" id="1892852"/>
    <lineage>
        <taxon>Bacteria</taxon>
        <taxon>Bacillati</taxon>
        <taxon>Actinomycetota</taxon>
        <taxon>Actinomycetes</taxon>
        <taxon>Pseudonocardiales</taxon>
        <taxon>Pseudonocardiaceae</taxon>
        <taxon>Solihabitans</taxon>
    </lineage>
</organism>
<evidence type="ECO:0000256" key="5">
    <source>
        <dbReference type="SAM" id="Phobius"/>
    </source>
</evidence>
<keyword evidence="5" id="KW-0472">Membrane</keyword>
<protein>
    <recommendedName>
        <fullName evidence="8">Alpha/beta hydrolase family protein</fullName>
    </recommendedName>
</protein>
<feature type="transmembrane region" description="Helical" evidence="5">
    <location>
        <begin position="39"/>
        <end position="60"/>
    </location>
</feature>
<keyword evidence="7" id="KW-1185">Reference proteome</keyword>
<dbReference type="Proteomes" id="UP000323454">
    <property type="component" value="Unassembled WGS sequence"/>
</dbReference>
<keyword evidence="2" id="KW-0442">Lipid degradation</keyword>
<keyword evidence="3" id="KW-0443">Lipid metabolism</keyword>
<evidence type="ECO:0000256" key="3">
    <source>
        <dbReference type="ARBA" id="ARBA00023098"/>
    </source>
</evidence>
<proteinExistence type="predicted"/>
<dbReference type="GO" id="GO:0016042">
    <property type="term" value="P:lipid catabolic process"/>
    <property type="evidence" value="ECO:0007669"/>
    <property type="project" value="UniProtKB-KW"/>
</dbReference>
<dbReference type="EMBL" id="VUOB01000054">
    <property type="protein sequence ID" value="KAA2255933.1"/>
    <property type="molecule type" value="Genomic_DNA"/>
</dbReference>
<accession>A0A5B2WVE8</accession>
<dbReference type="InterPro" id="IPR029058">
    <property type="entry name" value="AB_hydrolase_fold"/>
</dbReference>